<keyword evidence="9" id="KW-1185">Reference proteome</keyword>
<name>A0A849HJ47_9MICO</name>
<keyword evidence="3 5" id="KW-0472">Membrane</keyword>
<dbReference type="PANTHER" id="PTHR30627">
    <property type="entry name" value="PEPTIDOGLYCAN D,D-TRANSPEPTIDASE"/>
    <property type="match status" value="1"/>
</dbReference>
<feature type="region of interest" description="Disordered" evidence="4">
    <location>
        <begin position="573"/>
        <end position="598"/>
    </location>
</feature>
<reference evidence="8 9" key="1">
    <citation type="submission" date="2020-04" db="EMBL/GenBank/DDBJ databases">
        <title>Knoellia sp. isolate from air conditioner.</title>
        <authorList>
            <person name="Chea S."/>
            <person name="Kim D.-U."/>
        </authorList>
    </citation>
    <scope>NUCLEOTIDE SEQUENCE [LARGE SCALE GENOMIC DNA]</scope>
    <source>
        <strain evidence="8 9">DB2414S</strain>
    </source>
</reference>
<accession>A0A849HJ47</accession>
<feature type="domain" description="Penicillin-binding protein transpeptidase" evidence="6">
    <location>
        <begin position="362"/>
        <end position="638"/>
    </location>
</feature>
<dbReference type="PANTHER" id="PTHR30627:SF24">
    <property type="entry name" value="PENICILLIN-BINDING PROTEIN 4B"/>
    <property type="match status" value="1"/>
</dbReference>
<comment type="caution">
    <text evidence="8">The sequence shown here is derived from an EMBL/GenBank/DDBJ whole genome shotgun (WGS) entry which is preliminary data.</text>
</comment>
<dbReference type="AlphaFoldDB" id="A0A849HJ47"/>
<evidence type="ECO:0000256" key="4">
    <source>
        <dbReference type="SAM" id="MobiDB-lite"/>
    </source>
</evidence>
<evidence type="ECO:0000313" key="8">
    <source>
        <dbReference type="EMBL" id="NNM47292.1"/>
    </source>
</evidence>
<organism evidence="8 9">
    <name type="scientific">Knoellia koreensis</name>
    <dbReference type="NCBI Taxonomy" id="2730921"/>
    <lineage>
        <taxon>Bacteria</taxon>
        <taxon>Bacillati</taxon>
        <taxon>Actinomycetota</taxon>
        <taxon>Actinomycetes</taxon>
        <taxon>Micrococcales</taxon>
        <taxon>Intrasporangiaceae</taxon>
        <taxon>Knoellia</taxon>
    </lineage>
</organism>
<dbReference type="Pfam" id="PF00905">
    <property type="entry name" value="Transpeptidase"/>
    <property type="match status" value="1"/>
</dbReference>
<feature type="transmembrane region" description="Helical" evidence="5">
    <location>
        <begin position="7"/>
        <end position="27"/>
    </location>
</feature>
<evidence type="ECO:0000256" key="2">
    <source>
        <dbReference type="ARBA" id="ARBA00007171"/>
    </source>
</evidence>
<dbReference type="SUPFAM" id="SSF56519">
    <property type="entry name" value="Penicillin binding protein dimerisation domain"/>
    <property type="match status" value="1"/>
</dbReference>
<sequence>MTKRTVVGTVVAVAVVAAAAGGGWWWYDQGQRKADQAAQAAITAYAKGWQKRSFGDVTFESAVGNDRSPAEWQADFDTVTSGLGKSTPVTVKAEPVSREGDRASSTFRVTWTLAGGVPWTYTVPVKARLDDSGDWRIVPPVDASPWHPELKPGDKLTATRTWGTRGDLLDLKGKPLMPMGKVYPVQLDPGRANADTARALEKIVDEPAGSLVAKLQAAQKSGSKAPIAVITYRQADFDARRDKLDALKGVIYPAREQPLASSRTFGQPLLGSFGPVNAEMVDKGKGRYAVGDFAGTSGLQGQYDSVLGGTAGVKVVSSGRPSTPMFEKAAVDGLDVQTTLDPTVQAAAEKALTGTKDIPSALVAVDVKSGGVLASANSPALGFDRAITGRYPPGSAFKVATTYALLTGNKVTPTTQVSCPKTLTVDGRSFKNFEGGAITNPTFAEDFAQSCNTAFIQLADKLGDDDLAKAATALGIGTGWGKALGVANAFDGSVPTNNGKTDKASASIGQGRNLVSPLALAQLAANVARGSTVPPSLVTEPKPADDVDRTPKPLDPKVVTQLQSLMRGVVTSGSGTAVKDVPGGPVHGKSGTAEFGDKNPPETHAWFIGYQGDVAFAVLVEKGRSGGSVAAPVAKAFLTELAR</sequence>
<comment type="similarity">
    <text evidence="2">Belongs to the transpeptidase family.</text>
</comment>
<keyword evidence="5" id="KW-1133">Transmembrane helix</keyword>
<dbReference type="InterPro" id="IPR012338">
    <property type="entry name" value="Beta-lactam/transpept-like"/>
</dbReference>
<dbReference type="EMBL" id="JABEPQ010000003">
    <property type="protein sequence ID" value="NNM47292.1"/>
    <property type="molecule type" value="Genomic_DNA"/>
</dbReference>
<feature type="region of interest" description="Disordered" evidence="4">
    <location>
        <begin position="532"/>
        <end position="554"/>
    </location>
</feature>
<evidence type="ECO:0000256" key="3">
    <source>
        <dbReference type="ARBA" id="ARBA00023136"/>
    </source>
</evidence>
<feature type="compositionally biased region" description="Basic and acidic residues" evidence="4">
    <location>
        <begin position="542"/>
        <end position="554"/>
    </location>
</feature>
<evidence type="ECO:0000259" key="6">
    <source>
        <dbReference type="Pfam" id="PF00905"/>
    </source>
</evidence>
<gene>
    <name evidence="8" type="ORF">HJG52_14940</name>
</gene>
<dbReference type="GO" id="GO:0071972">
    <property type="term" value="F:peptidoglycan L,D-transpeptidase activity"/>
    <property type="evidence" value="ECO:0007669"/>
    <property type="project" value="TreeGrafter"/>
</dbReference>
<dbReference type="GO" id="GO:0071555">
    <property type="term" value="P:cell wall organization"/>
    <property type="evidence" value="ECO:0007669"/>
    <property type="project" value="TreeGrafter"/>
</dbReference>
<dbReference type="Proteomes" id="UP000588586">
    <property type="component" value="Unassembled WGS sequence"/>
</dbReference>
<dbReference type="RefSeq" id="WP_171244407.1">
    <property type="nucleotide sequence ID" value="NZ_JABEPQ010000003.1"/>
</dbReference>
<feature type="domain" description="Penicillin-binding protein dimerisation" evidence="7">
    <location>
        <begin position="163"/>
        <end position="317"/>
    </location>
</feature>
<dbReference type="GO" id="GO:0008658">
    <property type="term" value="F:penicillin binding"/>
    <property type="evidence" value="ECO:0007669"/>
    <property type="project" value="InterPro"/>
</dbReference>
<dbReference type="InterPro" id="IPR001460">
    <property type="entry name" value="PCN-bd_Tpept"/>
</dbReference>
<keyword evidence="5" id="KW-0812">Transmembrane</keyword>
<evidence type="ECO:0000256" key="1">
    <source>
        <dbReference type="ARBA" id="ARBA00004370"/>
    </source>
</evidence>
<comment type="subcellular location">
    <subcellularLocation>
        <location evidence="1">Membrane</location>
    </subcellularLocation>
</comment>
<dbReference type="Pfam" id="PF03717">
    <property type="entry name" value="PBP_dimer"/>
    <property type="match status" value="1"/>
</dbReference>
<dbReference type="InterPro" id="IPR005311">
    <property type="entry name" value="PBP_dimer"/>
</dbReference>
<dbReference type="InterPro" id="IPR050515">
    <property type="entry name" value="Beta-lactam/transpept"/>
</dbReference>
<evidence type="ECO:0000259" key="7">
    <source>
        <dbReference type="Pfam" id="PF03717"/>
    </source>
</evidence>
<evidence type="ECO:0000313" key="9">
    <source>
        <dbReference type="Proteomes" id="UP000588586"/>
    </source>
</evidence>
<dbReference type="Gene3D" id="3.30.1390.30">
    <property type="entry name" value="Penicillin-binding protein 2a, domain 3"/>
    <property type="match status" value="1"/>
</dbReference>
<proteinExistence type="inferred from homology"/>
<dbReference type="InterPro" id="IPR036138">
    <property type="entry name" value="PBP_dimer_sf"/>
</dbReference>
<dbReference type="SUPFAM" id="SSF56601">
    <property type="entry name" value="beta-lactamase/transpeptidase-like"/>
    <property type="match status" value="1"/>
</dbReference>
<dbReference type="Gene3D" id="3.40.710.10">
    <property type="entry name" value="DD-peptidase/beta-lactamase superfamily"/>
    <property type="match status" value="1"/>
</dbReference>
<dbReference type="GO" id="GO:0005886">
    <property type="term" value="C:plasma membrane"/>
    <property type="evidence" value="ECO:0007669"/>
    <property type="project" value="TreeGrafter"/>
</dbReference>
<dbReference type="Gene3D" id="3.90.1310.10">
    <property type="entry name" value="Penicillin-binding protein 2a (Domain 2)"/>
    <property type="match status" value="1"/>
</dbReference>
<protein>
    <submittedName>
        <fullName evidence="8">Penicillin-binding protein 2</fullName>
    </submittedName>
</protein>
<evidence type="ECO:0000256" key="5">
    <source>
        <dbReference type="SAM" id="Phobius"/>
    </source>
</evidence>